<feature type="signal peptide" evidence="2">
    <location>
        <begin position="1"/>
        <end position="25"/>
    </location>
</feature>
<keyword evidence="2" id="KW-0732">Signal</keyword>
<evidence type="ECO:0000313" key="4">
    <source>
        <dbReference type="Proteomes" id="UP000548978"/>
    </source>
</evidence>
<proteinExistence type="predicted"/>
<dbReference type="Proteomes" id="UP000548978">
    <property type="component" value="Unassembled WGS sequence"/>
</dbReference>
<sequence>MKRPARILGLVVAATLAVGGVGVTAALNDRPQDARPIQDPPVGPTPAQDPAQTNSLGPTETAPNAQPAPAAPVPVPPTPEETTAALNRARQGEALNEIAPPAEEEDEEEEEVEVVQAPTEPEGPPPPRQRRRVAVVQAVDKVTAESIRFEVEVGGRPVAFKRELIFRVRACEVSTEGERDQEAAGYLEISLQPRGVITGAEPRQLFRGWMFASSPGLGVLEHPVYDAWLVDCRA</sequence>
<organism evidence="3 4">
    <name type="scientific">Brevundimonas halotolerans</name>
    <dbReference type="NCBI Taxonomy" id="69670"/>
    <lineage>
        <taxon>Bacteria</taxon>
        <taxon>Pseudomonadati</taxon>
        <taxon>Pseudomonadota</taxon>
        <taxon>Alphaproteobacteria</taxon>
        <taxon>Caulobacterales</taxon>
        <taxon>Caulobacteraceae</taxon>
        <taxon>Brevundimonas</taxon>
    </lineage>
</organism>
<keyword evidence="4" id="KW-1185">Reference proteome</keyword>
<gene>
    <name evidence="3" type="ORF">FHS65_000429</name>
</gene>
<protein>
    <recommendedName>
        <fullName evidence="5">DUF2155 domain-containing protein</fullName>
    </recommendedName>
</protein>
<evidence type="ECO:0000256" key="2">
    <source>
        <dbReference type="SAM" id="SignalP"/>
    </source>
</evidence>
<reference evidence="3 4" key="1">
    <citation type="submission" date="2020-08" db="EMBL/GenBank/DDBJ databases">
        <title>Genomic Encyclopedia of Type Strains, Phase IV (KMG-IV): sequencing the most valuable type-strain genomes for metagenomic binning, comparative biology and taxonomic classification.</title>
        <authorList>
            <person name="Goeker M."/>
        </authorList>
    </citation>
    <scope>NUCLEOTIDE SEQUENCE [LARGE SCALE GENOMIC DNA]</scope>
    <source>
        <strain evidence="3 4">DSM 24448</strain>
    </source>
</reference>
<feature type="compositionally biased region" description="Acidic residues" evidence="1">
    <location>
        <begin position="102"/>
        <end position="113"/>
    </location>
</feature>
<feature type="compositionally biased region" description="Pro residues" evidence="1">
    <location>
        <begin position="69"/>
        <end position="79"/>
    </location>
</feature>
<dbReference type="EMBL" id="JACIJB010000001">
    <property type="protein sequence ID" value="MBB5659711.1"/>
    <property type="molecule type" value="Genomic_DNA"/>
</dbReference>
<comment type="caution">
    <text evidence="3">The sequence shown here is derived from an EMBL/GenBank/DDBJ whole genome shotgun (WGS) entry which is preliminary data.</text>
</comment>
<evidence type="ECO:0008006" key="5">
    <source>
        <dbReference type="Google" id="ProtNLM"/>
    </source>
</evidence>
<dbReference type="AlphaFoldDB" id="A0A7W9A1K1"/>
<feature type="compositionally biased region" description="Low complexity" evidence="1">
    <location>
        <begin position="58"/>
        <end position="68"/>
    </location>
</feature>
<dbReference type="OrthoDB" id="9810376at2"/>
<feature type="region of interest" description="Disordered" evidence="1">
    <location>
        <begin position="98"/>
        <end position="131"/>
    </location>
</feature>
<dbReference type="RefSeq" id="WP_123286689.1">
    <property type="nucleotide sequence ID" value="NZ_JACIJB010000001.1"/>
</dbReference>
<dbReference type="Pfam" id="PF09923">
    <property type="entry name" value="DUF2155"/>
    <property type="match status" value="1"/>
</dbReference>
<dbReference type="InterPro" id="IPR019225">
    <property type="entry name" value="DUF2155"/>
</dbReference>
<feature type="chain" id="PRO_5030518570" description="DUF2155 domain-containing protein" evidence="2">
    <location>
        <begin position="26"/>
        <end position="234"/>
    </location>
</feature>
<evidence type="ECO:0000256" key="1">
    <source>
        <dbReference type="SAM" id="MobiDB-lite"/>
    </source>
</evidence>
<evidence type="ECO:0000313" key="3">
    <source>
        <dbReference type="EMBL" id="MBB5659711.1"/>
    </source>
</evidence>
<feature type="region of interest" description="Disordered" evidence="1">
    <location>
        <begin position="29"/>
        <end position="81"/>
    </location>
</feature>
<name>A0A7W9A1K1_9CAUL</name>
<accession>A0A7W9A1K1</accession>